<dbReference type="RefSeq" id="WP_379787837.1">
    <property type="nucleotide sequence ID" value="NZ_JBHSHL010000014.1"/>
</dbReference>
<keyword evidence="2 4" id="KW-0442">Lipid degradation</keyword>
<proteinExistence type="predicted"/>
<dbReference type="Pfam" id="PF01734">
    <property type="entry name" value="Patatin"/>
    <property type="match status" value="1"/>
</dbReference>
<dbReference type="InterPro" id="IPR002641">
    <property type="entry name" value="PNPLA_dom"/>
</dbReference>
<feature type="active site" description="Nucleophile" evidence="4">
    <location>
        <position position="43"/>
    </location>
</feature>
<evidence type="ECO:0000313" key="6">
    <source>
        <dbReference type="EMBL" id="MFC4804330.1"/>
    </source>
</evidence>
<protein>
    <submittedName>
        <fullName evidence="6">Patatin family protein</fullName>
    </submittedName>
</protein>
<keyword evidence="7" id="KW-1185">Reference proteome</keyword>
<evidence type="ECO:0000256" key="4">
    <source>
        <dbReference type="PROSITE-ProRule" id="PRU01161"/>
    </source>
</evidence>
<evidence type="ECO:0000256" key="2">
    <source>
        <dbReference type="ARBA" id="ARBA00022963"/>
    </source>
</evidence>
<dbReference type="SUPFAM" id="SSF52151">
    <property type="entry name" value="FabD/lysophospholipase-like"/>
    <property type="match status" value="1"/>
</dbReference>
<dbReference type="PANTHER" id="PTHR14226:SF25">
    <property type="entry name" value="PHOSPHOESTERASE"/>
    <property type="match status" value="1"/>
</dbReference>
<feature type="active site" description="Proton acceptor" evidence="4">
    <location>
        <position position="164"/>
    </location>
</feature>
<dbReference type="Gene3D" id="3.40.1090.10">
    <property type="entry name" value="Cytosolic phospholipase A2 catalytic domain"/>
    <property type="match status" value="2"/>
</dbReference>
<dbReference type="Proteomes" id="UP001595916">
    <property type="component" value="Unassembled WGS sequence"/>
</dbReference>
<evidence type="ECO:0000256" key="1">
    <source>
        <dbReference type="ARBA" id="ARBA00022801"/>
    </source>
</evidence>
<comment type="caution">
    <text evidence="6">The sequence shown here is derived from an EMBL/GenBank/DDBJ whole genome shotgun (WGS) entry which is preliminary data.</text>
</comment>
<evidence type="ECO:0000256" key="3">
    <source>
        <dbReference type="ARBA" id="ARBA00023098"/>
    </source>
</evidence>
<dbReference type="InterPro" id="IPR050301">
    <property type="entry name" value="NTE"/>
</dbReference>
<dbReference type="InterPro" id="IPR037483">
    <property type="entry name" value="YjjU-like"/>
</dbReference>
<dbReference type="PROSITE" id="PS51635">
    <property type="entry name" value="PNPLA"/>
    <property type="match status" value="1"/>
</dbReference>
<dbReference type="Pfam" id="PF19890">
    <property type="entry name" value="DUF6363"/>
    <property type="match status" value="1"/>
</dbReference>
<keyword evidence="1 4" id="KW-0378">Hydrolase</keyword>
<feature type="domain" description="PNPLA" evidence="5">
    <location>
        <begin position="10"/>
        <end position="177"/>
    </location>
</feature>
<feature type="short sequence motif" description="DGA/G" evidence="4">
    <location>
        <begin position="164"/>
        <end position="166"/>
    </location>
</feature>
<sequence>MNNRNEGHALILEGGGTRGIYTSGVLDFFLKRKLEFDYIIGVSAGACNATGYISKQLYRNARVVYHYSGNDDYMSFYNLFKTGSFFGMDMMFNKIPNYYLPFDYEGFKENIGVFKVVVTNCVTGKAEYINIHQLDSEGMNALKATISLPYITNMVQLGSNLYLDGGITDSIPIRKSIRDGNRKHVVVLTRDKEYRKKENPAFRIANRNFYREYPLLRKAIEERYIHYNRTLELLSYLEERGECFVIRPKKEIEFGRLEKKKEKLLEVYEMGYRDAMEHFRDLCDYLGK</sequence>
<evidence type="ECO:0000313" key="7">
    <source>
        <dbReference type="Proteomes" id="UP001595916"/>
    </source>
</evidence>
<name>A0ABV9QKQ0_9FIRM</name>
<dbReference type="CDD" id="cd07208">
    <property type="entry name" value="Pat_hypo_Ecoli_yjju_like"/>
    <property type="match status" value="1"/>
</dbReference>
<feature type="short sequence motif" description="GXSXG" evidence="4">
    <location>
        <begin position="41"/>
        <end position="45"/>
    </location>
</feature>
<accession>A0ABV9QKQ0</accession>
<gene>
    <name evidence="6" type="ORF">ACFO4R_04470</name>
</gene>
<feature type="short sequence motif" description="GXGXXG" evidence="4">
    <location>
        <begin position="14"/>
        <end position="19"/>
    </location>
</feature>
<reference evidence="7" key="1">
    <citation type="journal article" date="2019" name="Int. J. Syst. Evol. Microbiol.">
        <title>The Global Catalogue of Microorganisms (GCM) 10K type strain sequencing project: providing services to taxonomists for standard genome sequencing and annotation.</title>
        <authorList>
            <consortium name="The Broad Institute Genomics Platform"/>
            <consortium name="The Broad Institute Genome Sequencing Center for Infectious Disease"/>
            <person name="Wu L."/>
            <person name="Ma J."/>
        </authorList>
    </citation>
    <scope>NUCLEOTIDE SEQUENCE [LARGE SCALE GENOMIC DNA]</scope>
    <source>
        <strain evidence="7">CCUG 46385</strain>
    </source>
</reference>
<dbReference type="EMBL" id="JBHSHL010000014">
    <property type="protein sequence ID" value="MFC4804330.1"/>
    <property type="molecule type" value="Genomic_DNA"/>
</dbReference>
<dbReference type="PANTHER" id="PTHR14226">
    <property type="entry name" value="NEUROPATHY TARGET ESTERASE/SWISS CHEESE D.MELANOGASTER"/>
    <property type="match status" value="1"/>
</dbReference>
<dbReference type="InterPro" id="IPR016035">
    <property type="entry name" value="Acyl_Trfase/lysoPLipase"/>
</dbReference>
<organism evidence="6 7">
    <name type="scientific">Filifactor villosus</name>
    <dbReference type="NCBI Taxonomy" id="29374"/>
    <lineage>
        <taxon>Bacteria</taxon>
        <taxon>Bacillati</taxon>
        <taxon>Bacillota</taxon>
        <taxon>Clostridia</taxon>
        <taxon>Peptostreptococcales</taxon>
        <taxon>Filifactoraceae</taxon>
        <taxon>Filifactor</taxon>
    </lineage>
</organism>
<keyword evidence="3 4" id="KW-0443">Lipid metabolism</keyword>
<dbReference type="InterPro" id="IPR045943">
    <property type="entry name" value="DUF6363"/>
</dbReference>
<evidence type="ECO:0000259" key="5">
    <source>
        <dbReference type="PROSITE" id="PS51635"/>
    </source>
</evidence>